<accession>A0ABD3I3Y8</accession>
<reference evidence="1 2" key="1">
    <citation type="submission" date="2024-09" db="EMBL/GenBank/DDBJ databases">
        <title>Chromosome-scale assembly of Riccia sorocarpa.</title>
        <authorList>
            <person name="Paukszto L."/>
        </authorList>
    </citation>
    <scope>NUCLEOTIDE SEQUENCE [LARGE SCALE GENOMIC DNA]</scope>
    <source>
        <strain evidence="1">LP-2024</strain>
        <tissue evidence="1">Aerial parts of the thallus</tissue>
    </source>
</reference>
<evidence type="ECO:0000313" key="1">
    <source>
        <dbReference type="EMBL" id="KAL3698432.1"/>
    </source>
</evidence>
<name>A0ABD3I3Y8_9MARC</name>
<gene>
    <name evidence="1" type="ORF">R1sor_012508</name>
</gene>
<keyword evidence="2" id="KW-1185">Reference proteome</keyword>
<sequence>MTVMQANGPASQAAAAVRAQPITMEWLCSVAVLWASNCLITKAIGWNCDRPPDAGFCMKKLSNNGIHTFIGLKDQA</sequence>
<dbReference type="EMBL" id="JBJQOH010000002">
    <property type="protein sequence ID" value="KAL3698432.1"/>
    <property type="molecule type" value="Genomic_DNA"/>
</dbReference>
<protein>
    <submittedName>
        <fullName evidence="1">Uncharacterized protein</fullName>
    </submittedName>
</protein>
<dbReference type="AlphaFoldDB" id="A0ABD3I3Y8"/>
<proteinExistence type="predicted"/>
<comment type="caution">
    <text evidence="1">The sequence shown here is derived from an EMBL/GenBank/DDBJ whole genome shotgun (WGS) entry which is preliminary data.</text>
</comment>
<organism evidence="1 2">
    <name type="scientific">Riccia sorocarpa</name>
    <dbReference type="NCBI Taxonomy" id="122646"/>
    <lineage>
        <taxon>Eukaryota</taxon>
        <taxon>Viridiplantae</taxon>
        <taxon>Streptophyta</taxon>
        <taxon>Embryophyta</taxon>
        <taxon>Marchantiophyta</taxon>
        <taxon>Marchantiopsida</taxon>
        <taxon>Marchantiidae</taxon>
        <taxon>Marchantiales</taxon>
        <taxon>Ricciaceae</taxon>
        <taxon>Riccia</taxon>
    </lineage>
</organism>
<dbReference type="Proteomes" id="UP001633002">
    <property type="component" value="Unassembled WGS sequence"/>
</dbReference>
<evidence type="ECO:0000313" key="2">
    <source>
        <dbReference type="Proteomes" id="UP001633002"/>
    </source>
</evidence>